<evidence type="ECO:0000256" key="4">
    <source>
        <dbReference type="ARBA" id="ARBA00022741"/>
    </source>
</evidence>
<name>A0ABP7WLR9_9ACTN</name>
<evidence type="ECO:0000313" key="9">
    <source>
        <dbReference type="EMBL" id="GAA4090948.1"/>
    </source>
</evidence>
<dbReference type="PROSITE" id="PS50011">
    <property type="entry name" value="PROTEIN_KINASE_DOM"/>
    <property type="match status" value="1"/>
</dbReference>
<keyword evidence="4" id="KW-0547">Nucleotide-binding</keyword>
<feature type="domain" description="Protein kinase" evidence="8">
    <location>
        <begin position="22"/>
        <end position="284"/>
    </location>
</feature>
<protein>
    <recommendedName>
        <fullName evidence="1">non-specific serine/threonine protein kinase</fullName>
        <ecNumber evidence="1">2.7.11.1</ecNumber>
    </recommendedName>
</protein>
<keyword evidence="10" id="KW-1185">Reference proteome</keyword>
<dbReference type="PANTHER" id="PTHR43289">
    <property type="entry name" value="MITOGEN-ACTIVATED PROTEIN KINASE KINASE KINASE 20-RELATED"/>
    <property type="match status" value="1"/>
</dbReference>
<sequence>MYGPHARKAGPVRPGLRLTERYRLMERLDDGDAMEVWRAWDEALSRSVAVKLPDPSRLADTVRGRAFHELASRAAGLRHAAFAAIYDCDQTRDSAGRATPYLVTEYLEGETLAARVDRAPLPTAEALEICARVATALAVAHRDGVAHGDLTPRRIFLTPGGVKIVDVGIGAVLRAAAAGPTSEPPGRAADAAPATPSDRLAIDRAGDVLAFGALLTACLDAGATAARVPDEVTILGYECRASDPLDRPPMSRVADVLARVTAPSASARNEMTLASLFGGDDPAPPDPDPDSLHDDGRTEFLPAPPPPEEPPPDRRPVLVTAVVIAAAAVITAVLVALNRPPPPSGEVAAPQPPPATTTPTEPSAPAPEPTDAAPSRPTATRRAVDTSTLGVLGRLQPLVDGGRASGRIRSDVAVDLTNLINNLRGELATGRAVDVDARVAELRRKIDTRLRERALTADAAAELTGVLDQHGG</sequence>
<dbReference type="PANTHER" id="PTHR43289:SF6">
    <property type="entry name" value="SERINE_THREONINE-PROTEIN KINASE NEKL-3"/>
    <property type="match status" value="1"/>
</dbReference>
<evidence type="ECO:0000256" key="1">
    <source>
        <dbReference type="ARBA" id="ARBA00012513"/>
    </source>
</evidence>
<proteinExistence type="predicted"/>
<dbReference type="InterPro" id="IPR000719">
    <property type="entry name" value="Prot_kinase_dom"/>
</dbReference>
<reference evidence="10" key="1">
    <citation type="journal article" date="2019" name="Int. J. Syst. Evol. Microbiol.">
        <title>The Global Catalogue of Microorganisms (GCM) 10K type strain sequencing project: providing services to taxonomists for standard genome sequencing and annotation.</title>
        <authorList>
            <consortium name="The Broad Institute Genomics Platform"/>
            <consortium name="The Broad Institute Genome Sequencing Center for Infectious Disease"/>
            <person name="Wu L."/>
            <person name="Ma J."/>
        </authorList>
    </citation>
    <scope>NUCLEOTIDE SEQUENCE [LARGE SCALE GENOMIC DNA]</scope>
    <source>
        <strain evidence="10">JCM 16702</strain>
    </source>
</reference>
<dbReference type="EC" id="2.7.11.1" evidence="1"/>
<dbReference type="Proteomes" id="UP001500683">
    <property type="component" value="Unassembled WGS sequence"/>
</dbReference>
<dbReference type="EMBL" id="BAAAZG010000047">
    <property type="protein sequence ID" value="GAA4090948.1"/>
    <property type="molecule type" value="Genomic_DNA"/>
</dbReference>
<dbReference type="Gene3D" id="3.30.200.20">
    <property type="entry name" value="Phosphorylase Kinase, domain 1"/>
    <property type="match status" value="1"/>
</dbReference>
<dbReference type="SUPFAM" id="SSF56112">
    <property type="entry name" value="Protein kinase-like (PK-like)"/>
    <property type="match status" value="1"/>
</dbReference>
<evidence type="ECO:0000256" key="6">
    <source>
        <dbReference type="ARBA" id="ARBA00022840"/>
    </source>
</evidence>
<evidence type="ECO:0000256" key="5">
    <source>
        <dbReference type="ARBA" id="ARBA00022777"/>
    </source>
</evidence>
<dbReference type="InterPro" id="IPR011009">
    <property type="entry name" value="Kinase-like_dom_sf"/>
</dbReference>
<keyword evidence="5" id="KW-0418">Kinase</keyword>
<accession>A0ABP7WLR9</accession>
<feature type="region of interest" description="Disordered" evidence="7">
    <location>
        <begin position="275"/>
        <end position="314"/>
    </location>
</feature>
<evidence type="ECO:0000256" key="3">
    <source>
        <dbReference type="ARBA" id="ARBA00022679"/>
    </source>
</evidence>
<keyword evidence="2" id="KW-0723">Serine/threonine-protein kinase</keyword>
<feature type="region of interest" description="Disordered" evidence="7">
    <location>
        <begin position="342"/>
        <end position="385"/>
    </location>
</feature>
<dbReference type="SMART" id="SM00220">
    <property type="entry name" value="S_TKc"/>
    <property type="match status" value="1"/>
</dbReference>
<evidence type="ECO:0000256" key="7">
    <source>
        <dbReference type="SAM" id="MobiDB-lite"/>
    </source>
</evidence>
<evidence type="ECO:0000313" key="10">
    <source>
        <dbReference type="Proteomes" id="UP001500683"/>
    </source>
</evidence>
<dbReference type="Gene3D" id="1.10.510.10">
    <property type="entry name" value="Transferase(Phosphotransferase) domain 1"/>
    <property type="match status" value="1"/>
</dbReference>
<gene>
    <name evidence="9" type="ORF">GCM10022214_59790</name>
</gene>
<dbReference type="Pfam" id="PF00069">
    <property type="entry name" value="Pkinase"/>
    <property type="match status" value="1"/>
</dbReference>
<evidence type="ECO:0000256" key="2">
    <source>
        <dbReference type="ARBA" id="ARBA00022527"/>
    </source>
</evidence>
<comment type="caution">
    <text evidence="9">The sequence shown here is derived from an EMBL/GenBank/DDBJ whole genome shotgun (WGS) entry which is preliminary data.</text>
</comment>
<feature type="compositionally biased region" description="Pro residues" evidence="7">
    <location>
        <begin position="342"/>
        <end position="368"/>
    </location>
</feature>
<evidence type="ECO:0000259" key="8">
    <source>
        <dbReference type="PROSITE" id="PS50011"/>
    </source>
</evidence>
<keyword evidence="3" id="KW-0808">Transferase</keyword>
<keyword evidence="6" id="KW-0067">ATP-binding</keyword>
<feature type="compositionally biased region" description="Low complexity" evidence="7">
    <location>
        <begin position="369"/>
        <end position="381"/>
    </location>
</feature>
<organism evidence="9 10">
    <name type="scientific">Actinomadura miaoliensis</name>
    <dbReference type="NCBI Taxonomy" id="430685"/>
    <lineage>
        <taxon>Bacteria</taxon>
        <taxon>Bacillati</taxon>
        <taxon>Actinomycetota</taxon>
        <taxon>Actinomycetes</taxon>
        <taxon>Streptosporangiales</taxon>
        <taxon>Thermomonosporaceae</taxon>
        <taxon>Actinomadura</taxon>
    </lineage>
</organism>